<dbReference type="AlphaFoldDB" id="A0A212K8D5"/>
<dbReference type="EMBL" id="FLUO01000001">
    <property type="protein sequence ID" value="SBW07902.1"/>
    <property type="molecule type" value="Genomic_DNA"/>
</dbReference>
<gene>
    <name evidence="1" type="ORF">KL86APRO_12301</name>
</gene>
<sequence length="168" mass="17990">MLLQLAIVVCIGFAAAGAALLGFRLFGRRAPKAAAIAAAGLGMLAYTQWERYTWAERTAAALPVDMTVVQTIPYDGALEFWARIWPRADALVVADRAATRTNPDLPGVLLVRTLLLARHAETLELLQYVDCAGRRRAPLLRPGAPPPADEGWIAGGEPAALYAAVCKI</sequence>
<evidence type="ECO:0000313" key="1">
    <source>
        <dbReference type="EMBL" id="SBW07902.1"/>
    </source>
</evidence>
<accession>A0A212K8D5</accession>
<proteinExistence type="predicted"/>
<name>A0A212K8D5_9PROT</name>
<organism evidence="1">
    <name type="scientific">uncultured Alphaproteobacteria bacterium</name>
    <dbReference type="NCBI Taxonomy" id="91750"/>
    <lineage>
        <taxon>Bacteria</taxon>
        <taxon>Pseudomonadati</taxon>
        <taxon>Pseudomonadota</taxon>
        <taxon>Alphaproteobacteria</taxon>
        <taxon>environmental samples</taxon>
    </lineage>
</organism>
<protein>
    <submittedName>
        <fullName evidence="1">Uncharacterized protein</fullName>
    </submittedName>
</protein>
<reference evidence="1" key="1">
    <citation type="submission" date="2016-04" db="EMBL/GenBank/DDBJ databases">
        <authorList>
            <person name="Evans L.H."/>
            <person name="Alamgir A."/>
            <person name="Owens N."/>
            <person name="Weber N.D."/>
            <person name="Virtaneva K."/>
            <person name="Barbian K."/>
            <person name="Babar A."/>
            <person name="Rosenke K."/>
        </authorList>
    </citation>
    <scope>NUCLEOTIDE SEQUENCE</scope>
    <source>
        <strain evidence="1">86</strain>
    </source>
</reference>